<reference evidence="1 2" key="1">
    <citation type="submission" date="2019-07" db="EMBL/GenBank/DDBJ databases">
        <title>Genomic analysis of Lentibacillus sp. NKC851-2.</title>
        <authorList>
            <person name="Oh Y.J."/>
        </authorList>
    </citation>
    <scope>NUCLEOTIDE SEQUENCE [LARGE SCALE GENOMIC DNA]</scope>
    <source>
        <strain evidence="1 2">NKC851-2</strain>
    </source>
</reference>
<evidence type="ECO:0000313" key="1">
    <source>
        <dbReference type="EMBL" id="TRM11635.1"/>
    </source>
</evidence>
<accession>A0A549YID0</accession>
<dbReference type="EMBL" id="VJMZ01000001">
    <property type="protein sequence ID" value="TRM11635.1"/>
    <property type="molecule type" value="Genomic_DNA"/>
</dbReference>
<dbReference type="Proteomes" id="UP000319280">
    <property type="component" value="Unassembled WGS sequence"/>
</dbReference>
<sequence>MMIGCLILYHKTVTSLTKSLLLRAVFHEEDFEIEILDESTVVLYVWNVERRHVWQAALDFELASVHAGYGFGNYKWEAEERAHAVLVYSQGYQQHSGDICGSSTGLSTKSTIK</sequence>
<gene>
    <name evidence="1" type="ORF">FH966_07960</name>
</gene>
<protein>
    <submittedName>
        <fullName evidence="1">Uncharacterized protein</fullName>
    </submittedName>
</protein>
<dbReference type="AlphaFoldDB" id="A0A549YID0"/>
<evidence type="ECO:0000313" key="2">
    <source>
        <dbReference type="Proteomes" id="UP000319280"/>
    </source>
</evidence>
<name>A0A549YID0_9BACI</name>
<keyword evidence="2" id="KW-1185">Reference proteome</keyword>
<dbReference type="RefSeq" id="WP_142790746.1">
    <property type="nucleotide sequence ID" value="NZ_VJMZ01000001.1"/>
</dbReference>
<organism evidence="1 2">
    <name type="scientific">Lentibacillus cibarius</name>
    <dbReference type="NCBI Taxonomy" id="2583219"/>
    <lineage>
        <taxon>Bacteria</taxon>
        <taxon>Bacillati</taxon>
        <taxon>Bacillota</taxon>
        <taxon>Bacilli</taxon>
        <taxon>Bacillales</taxon>
        <taxon>Bacillaceae</taxon>
        <taxon>Lentibacillus</taxon>
    </lineage>
</organism>
<proteinExistence type="predicted"/>
<comment type="caution">
    <text evidence="1">The sequence shown here is derived from an EMBL/GenBank/DDBJ whole genome shotgun (WGS) entry which is preliminary data.</text>
</comment>